<reference evidence="3" key="1">
    <citation type="journal article" date="2021" name="Curr. Microbiol.">
        <title>Complete genome of nocamycin-producing strain Saccharothrix syringae NRRL B-16468 reveals the biosynthetic potential for secondary metabolites.</title>
        <authorList>
            <person name="Mo X."/>
            <person name="Yang S."/>
        </authorList>
    </citation>
    <scope>NUCLEOTIDE SEQUENCE [LARGE SCALE GENOMIC DNA]</scope>
    <source>
        <strain evidence="3">ATCC 51364 / DSM 43886 / JCM 6844 / KCTC 9398 / NBRC 14523 / NRRL B-16468 / INA 2240</strain>
    </source>
</reference>
<dbReference type="KEGG" id="ssyi:EKG83_30025"/>
<accession>A0A5Q0H467</accession>
<feature type="region of interest" description="Disordered" evidence="1">
    <location>
        <begin position="39"/>
        <end position="76"/>
    </location>
</feature>
<keyword evidence="3" id="KW-1185">Reference proteome</keyword>
<dbReference type="Proteomes" id="UP000325787">
    <property type="component" value="Chromosome"/>
</dbReference>
<protein>
    <submittedName>
        <fullName evidence="2">Uncharacterized protein</fullName>
    </submittedName>
</protein>
<proteinExistence type="predicted"/>
<organism evidence="2 3">
    <name type="scientific">Saccharothrix syringae</name>
    <name type="common">Nocardiopsis syringae</name>
    <dbReference type="NCBI Taxonomy" id="103733"/>
    <lineage>
        <taxon>Bacteria</taxon>
        <taxon>Bacillati</taxon>
        <taxon>Actinomycetota</taxon>
        <taxon>Actinomycetes</taxon>
        <taxon>Pseudonocardiales</taxon>
        <taxon>Pseudonocardiaceae</taxon>
        <taxon>Saccharothrix</taxon>
    </lineage>
</organism>
<evidence type="ECO:0000313" key="3">
    <source>
        <dbReference type="Proteomes" id="UP000325787"/>
    </source>
</evidence>
<sequence length="76" mass="8001">MPVLHQRGRGDRPDVGHVHHASARIESARVNALAMNSWASRRVHSAPEPATARSAGPAHPPRGNAGSSSEPEVEAP</sequence>
<evidence type="ECO:0000313" key="2">
    <source>
        <dbReference type="EMBL" id="QFZ21057.1"/>
    </source>
</evidence>
<dbReference type="AlphaFoldDB" id="A0A5Q0H467"/>
<dbReference type="EMBL" id="CP034550">
    <property type="protein sequence ID" value="QFZ21057.1"/>
    <property type="molecule type" value="Genomic_DNA"/>
</dbReference>
<dbReference type="RefSeq" id="WP_033430240.1">
    <property type="nucleotide sequence ID" value="NZ_CP034550.1"/>
</dbReference>
<evidence type="ECO:0000256" key="1">
    <source>
        <dbReference type="SAM" id="MobiDB-lite"/>
    </source>
</evidence>
<gene>
    <name evidence="2" type="ORF">EKG83_30025</name>
</gene>
<name>A0A5Q0H467_SACSY</name>